<keyword evidence="2" id="KW-1185">Reference proteome</keyword>
<sequence length="343" mass="38705">MSSSNSNRLTSDKRKRLSQACNSCHQKKTKCDGQKPTCWTCSRSSSLCVYPSNGLKRGPRLGFTERLESRLEAIETKLESLVDLFSNREALAEQNSPAPSDPSLHLSSDTFNNFKVRSSNPVKSLGDLPFLTPELSLSLLKIYFETIHPFFPIIHPSSFFQRYKRNDIPHHLLYSIYSVASKFSDCPELQRTPRWKQGDVFEAYTSAHIVGVSDFSLDYLTSLLLLGKFLYQRGQTSRGWLYGGISVRVAHYLGLHTADQESSPGKFPAPESLILVEKQRRIWWGCYTIDSYVSAATGWPSAIHEFPNQVSLPKVTDGWEDDPTHEIPLESAQPKDILGLLNL</sequence>
<reference evidence="1" key="1">
    <citation type="submission" date="2022-04" db="EMBL/GenBank/DDBJ databases">
        <title>Genome of the entomopathogenic fungus Entomophthora muscae.</title>
        <authorList>
            <person name="Elya C."/>
            <person name="Lovett B.R."/>
            <person name="Lee E."/>
            <person name="Macias A.M."/>
            <person name="Hajek A.E."/>
            <person name="De Bivort B.L."/>
            <person name="Kasson M.T."/>
            <person name="De Fine Licht H.H."/>
            <person name="Stajich J.E."/>
        </authorList>
    </citation>
    <scope>NUCLEOTIDE SEQUENCE</scope>
    <source>
        <strain evidence="1">Berkeley</strain>
    </source>
</reference>
<evidence type="ECO:0000313" key="2">
    <source>
        <dbReference type="Proteomes" id="UP001165960"/>
    </source>
</evidence>
<dbReference type="EMBL" id="QTSX02002874">
    <property type="protein sequence ID" value="KAJ9074033.1"/>
    <property type="molecule type" value="Genomic_DNA"/>
</dbReference>
<comment type="caution">
    <text evidence="1">The sequence shown here is derived from an EMBL/GenBank/DDBJ whole genome shotgun (WGS) entry which is preliminary data.</text>
</comment>
<organism evidence="1 2">
    <name type="scientific">Entomophthora muscae</name>
    <dbReference type="NCBI Taxonomy" id="34485"/>
    <lineage>
        <taxon>Eukaryota</taxon>
        <taxon>Fungi</taxon>
        <taxon>Fungi incertae sedis</taxon>
        <taxon>Zoopagomycota</taxon>
        <taxon>Entomophthoromycotina</taxon>
        <taxon>Entomophthoromycetes</taxon>
        <taxon>Entomophthorales</taxon>
        <taxon>Entomophthoraceae</taxon>
        <taxon>Entomophthora</taxon>
    </lineage>
</organism>
<protein>
    <submittedName>
        <fullName evidence="1">Uncharacterized protein</fullName>
    </submittedName>
</protein>
<name>A0ACC2TH78_9FUNG</name>
<gene>
    <name evidence="1" type="ORF">DSO57_1010334</name>
</gene>
<dbReference type="Proteomes" id="UP001165960">
    <property type="component" value="Unassembled WGS sequence"/>
</dbReference>
<accession>A0ACC2TH78</accession>
<proteinExistence type="predicted"/>
<evidence type="ECO:0000313" key="1">
    <source>
        <dbReference type="EMBL" id="KAJ9074033.1"/>
    </source>
</evidence>